<protein>
    <submittedName>
        <fullName evidence="3">SRPBCC family protein</fullName>
    </submittedName>
</protein>
<name>A0ABS1WY83_9GAMM</name>
<accession>A0ABS1WY83</accession>
<comment type="caution">
    <text evidence="3">The sequence shown here is derived from an EMBL/GenBank/DDBJ whole genome shotgun (WGS) entry which is preliminary data.</text>
</comment>
<proteinExistence type="inferred from homology"/>
<evidence type="ECO:0000256" key="1">
    <source>
        <dbReference type="ARBA" id="ARBA00006817"/>
    </source>
</evidence>
<evidence type="ECO:0000259" key="2">
    <source>
        <dbReference type="Pfam" id="PF08327"/>
    </source>
</evidence>
<dbReference type="SUPFAM" id="SSF55961">
    <property type="entry name" value="Bet v1-like"/>
    <property type="match status" value="1"/>
</dbReference>
<dbReference type="RefSeq" id="WP_203168001.1">
    <property type="nucleotide sequence ID" value="NZ_JAEVLS010000003.1"/>
</dbReference>
<evidence type="ECO:0000313" key="3">
    <source>
        <dbReference type="EMBL" id="MBM0105926.1"/>
    </source>
</evidence>
<sequence length="162" mass="18355">MNLAIAADPSLLVRKTIRVAVSRDDAYDIFVRRFGQWWPLTTHHIGVKAAETAVIEPKVGGRWFERATDGTECDWGKVKVWDPPARFILAWSITADWQYDAELDTEVEVRFISEGEATTRVEVEHRKLEAYGERAGMMHGIFDSENGWSGLLQAYARAVTEA</sequence>
<dbReference type="EMBL" id="JAEVLS010000003">
    <property type="protein sequence ID" value="MBM0105926.1"/>
    <property type="molecule type" value="Genomic_DNA"/>
</dbReference>
<dbReference type="Gene3D" id="3.30.530.20">
    <property type="match status" value="1"/>
</dbReference>
<dbReference type="InterPro" id="IPR013538">
    <property type="entry name" value="ASHA1/2-like_C"/>
</dbReference>
<dbReference type="Pfam" id="PF08327">
    <property type="entry name" value="AHSA1"/>
    <property type="match status" value="1"/>
</dbReference>
<comment type="similarity">
    <text evidence="1">Belongs to the AHA1 family.</text>
</comment>
<evidence type="ECO:0000313" key="4">
    <source>
        <dbReference type="Proteomes" id="UP000661077"/>
    </source>
</evidence>
<reference evidence="3 4" key="1">
    <citation type="journal article" date="2021" name="Int. J. Syst. Evol. Microbiol.">
        <title>Steroidobacter gossypii sp. nov., isolated from soil of cotton cropping field.</title>
        <authorList>
            <person name="Huang R."/>
            <person name="Yang S."/>
            <person name="Zhen C."/>
            <person name="Liu W."/>
        </authorList>
    </citation>
    <scope>NUCLEOTIDE SEQUENCE [LARGE SCALE GENOMIC DNA]</scope>
    <source>
        <strain evidence="3 4">S1-65</strain>
    </source>
</reference>
<dbReference type="Proteomes" id="UP000661077">
    <property type="component" value="Unassembled WGS sequence"/>
</dbReference>
<keyword evidence="4" id="KW-1185">Reference proteome</keyword>
<feature type="domain" description="Activator of Hsp90 ATPase homologue 1/2-like C-terminal" evidence="2">
    <location>
        <begin position="22"/>
        <end position="144"/>
    </location>
</feature>
<dbReference type="CDD" id="cd08891">
    <property type="entry name" value="SRPBCC_CalC"/>
    <property type="match status" value="1"/>
</dbReference>
<dbReference type="InterPro" id="IPR023393">
    <property type="entry name" value="START-like_dom_sf"/>
</dbReference>
<gene>
    <name evidence="3" type="ORF">JM946_14435</name>
</gene>
<organism evidence="3 4">
    <name type="scientific">Steroidobacter gossypii</name>
    <dbReference type="NCBI Taxonomy" id="2805490"/>
    <lineage>
        <taxon>Bacteria</taxon>
        <taxon>Pseudomonadati</taxon>
        <taxon>Pseudomonadota</taxon>
        <taxon>Gammaproteobacteria</taxon>
        <taxon>Steroidobacterales</taxon>
        <taxon>Steroidobacteraceae</taxon>
        <taxon>Steroidobacter</taxon>
    </lineage>
</organism>